<protein>
    <submittedName>
        <fullName evidence="2">Uncharacterized protein</fullName>
    </submittedName>
</protein>
<evidence type="ECO:0000256" key="1">
    <source>
        <dbReference type="SAM" id="MobiDB-lite"/>
    </source>
</evidence>
<sequence>MERILEIEFKKNGDTGRRKEGEEQKGMKKNSRTREHSQEALKRRNKRANGRTAQKEDLQVKTAALSTG</sequence>
<feature type="compositionally biased region" description="Basic and acidic residues" evidence="1">
    <location>
        <begin position="1"/>
        <end position="42"/>
    </location>
</feature>
<feature type="non-terminal residue" evidence="2">
    <location>
        <position position="68"/>
    </location>
</feature>
<proteinExistence type="predicted"/>
<gene>
    <name evidence="2" type="ORF">ILUMI_13784</name>
</gene>
<organism evidence="2 3">
    <name type="scientific">Ignelater luminosus</name>
    <name type="common">Cucubano</name>
    <name type="synonym">Pyrophorus luminosus</name>
    <dbReference type="NCBI Taxonomy" id="2038154"/>
    <lineage>
        <taxon>Eukaryota</taxon>
        <taxon>Metazoa</taxon>
        <taxon>Ecdysozoa</taxon>
        <taxon>Arthropoda</taxon>
        <taxon>Hexapoda</taxon>
        <taxon>Insecta</taxon>
        <taxon>Pterygota</taxon>
        <taxon>Neoptera</taxon>
        <taxon>Endopterygota</taxon>
        <taxon>Coleoptera</taxon>
        <taxon>Polyphaga</taxon>
        <taxon>Elateriformia</taxon>
        <taxon>Elateroidea</taxon>
        <taxon>Elateridae</taxon>
        <taxon>Agrypninae</taxon>
        <taxon>Pyrophorini</taxon>
        <taxon>Ignelater</taxon>
    </lineage>
</organism>
<comment type="caution">
    <text evidence="2">The sequence shown here is derived from an EMBL/GenBank/DDBJ whole genome shotgun (WGS) entry which is preliminary data.</text>
</comment>
<dbReference type="Proteomes" id="UP000801492">
    <property type="component" value="Unassembled WGS sequence"/>
</dbReference>
<evidence type="ECO:0000313" key="3">
    <source>
        <dbReference type="Proteomes" id="UP000801492"/>
    </source>
</evidence>
<evidence type="ECO:0000313" key="2">
    <source>
        <dbReference type="EMBL" id="KAF2892391.1"/>
    </source>
</evidence>
<accession>A0A8K0CW43</accession>
<dbReference type="AlphaFoldDB" id="A0A8K0CW43"/>
<keyword evidence="3" id="KW-1185">Reference proteome</keyword>
<reference evidence="2" key="1">
    <citation type="submission" date="2019-08" db="EMBL/GenBank/DDBJ databases">
        <title>The genome of the North American firefly Photinus pyralis.</title>
        <authorList>
            <consortium name="Photinus pyralis genome working group"/>
            <person name="Fallon T.R."/>
            <person name="Sander Lower S.E."/>
            <person name="Weng J.-K."/>
        </authorList>
    </citation>
    <scope>NUCLEOTIDE SEQUENCE</scope>
    <source>
        <strain evidence="2">TRF0915ILg1</strain>
        <tissue evidence="2">Whole body</tissue>
    </source>
</reference>
<dbReference type="EMBL" id="VTPC01008758">
    <property type="protein sequence ID" value="KAF2892391.1"/>
    <property type="molecule type" value="Genomic_DNA"/>
</dbReference>
<feature type="region of interest" description="Disordered" evidence="1">
    <location>
        <begin position="1"/>
        <end position="68"/>
    </location>
</feature>
<name>A0A8K0CW43_IGNLU</name>